<dbReference type="SUPFAM" id="SSF109755">
    <property type="entry name" value="PhoU-like"/>
    <property type="match status" value="1"/>
</dbReference>
<organism evidence="10 11">
    <name type="scientific">Acidithiobacillus caldus (strain ATCC 51756 / DSM 8584 / KU)</name>
    <dbReference type="NCBI Taxonomy" id="637389"/>
    <lineage>
        <taxon>Bacteria</taxon>
        <taxon>Pseudomonadati</taxon>
        <taxon>Pseudomonadota</taxon>
        <taxon>Acidithiobacillia</taxon>
        <taxon>Acidithiobacillales</taxon>
        <taxon>Acidithiobacillaceae</taxon>
        <taxon>Acidithiobacillus</taxon>
    </lineage>
</organism>
<dbReference type="HOGENOM" id="CLU_078518_2_1_6"/>
<proteinExistence type="inferred from homology"/>
<keyword evidence="4 8" id="KW-0813">Transport</keyword>
<evidence type="ECO:0000256" key="6">
    <source>
        <dbReference type="ARBA" id="ARBA00022592"/>
    </source>
</evidence>
<dbReference type="Proteomes" id="UP000005522">
    <property type="component" value="Chromosome"/>
</dbReference>
<dbReference type="KEGG" id="acz:Acaty_c0821"/>
<comment type="similarity">
    <text evidence="2 8">Belongs to the PhoU family.</text>
</comment>
<evidence type="ECO:0000313" key="11">
    <source>
        <dbReference type="Proteomes" id="UP000005522"/>
    </source>
</evidence>
<dbReference type="GO" id="GO:0030643">
    <property type="term" value="P:intracellular phosphate ion homeostasis"/>
    <property type="evidence" value="ECO:0007669"/>
    <property type="project" value="InterPro"/>
</dbReference>
<dbReference type="GO" id="GO:0006817">
    <property type="term" value="P:phosphate ion transport"/>
    <property type="evidence" value="ECO:0007669"/>
    <property type="project" value="UniProtKB-KW"/>
</dbReference>
<dbReference type="InterPro" id="IPR026022">
    <property type="entry name" value="PhoU_dom"/>
</dbReference>
<dbReference type="PANTHER" id="PTHR42930:SF3">
    <property type="entry name" value="PHOSPHATE-SPECIFIC TRANSPORT SYSTEM ACCESSORY PROTEIN PHOU"/>
    <property type="match status" value="1"/>
</dbReference>
<dbReference type="PIRSF" id="PIRSF003107">
    <property type="entry name" value="PhoU"/>
    <property type="match status" value="1"/>
</dbReference>
<feature type="domain" description="PhoU" evidence="9">
    <location>
        <begin position="23"/>
        <end position="109"/>
    </location>
</feature>
<dbReference type="Pfam" id="PF01895">
    <property type="entry name" value="PhoU"/>
    <property type="match status" value="2"/>
</dbReference>
<protein>
    <recommendedName>
        <fullName evidence="8">Phosphate-specific transport system accessory protein PhoU</fullName>
    </recommendedName>
</protein>
<dbReference type="EMBL" id="CP005986">
    <property type="protein sequence ID" value="AIA54698.1"/>
    <property type="molecule type" value="Genomic_DNA"/>
</dbReference>
<evidence type="ECO:0000256" key="8">
    <source>
        <dbReference type="PIRNR" id="PIRNR003107"/>
    </source>
</evidence>
<dbReference type="PANTHER" id="PTHR42930">
    <property type="entry name" value="PHOSPHATE-SPECIFIC TRANSPORT SYSTEM ACCESSORY PROTEIN PHOU"/>
    <property type="match status" value="1"/>
</dbReference>
<dbReference type="NCBIfam" id="TIGR02135">
    <property type="entry name" value="phoU_full"/>
    <property type="match status" value="1"/>
</dbReference>
<evidence type="ECO:0000256" key="7">
    <source>
        <dbReference type="ARBA" id="ARBA00056181"/>
    </source>
</evidence>
<dbReference type="GO" id="GO:0005737">
    <property type="term" value="C:cytoplasm"/>
    <property type="evidence" value="ECO:0007669"/>
    <property type="project" value="UniProtKB-SubCell"/>
</dbReference>
<evidence type="ECO:0000256" key="1">
    <source>
        <dbReference type="ARBA" id="ARBA00004496"/>
    </source>
</evidence>
<evidence type="ECO:0000256" key="2">
    <source>
        <dbReference type="ARBA" id="ARBA00008107"/>
    </source>
</evidence>
<reference evidence="10 11" key="1">
    <citation type="journal article" date="2009" name="J. Bacteriol.">
        <title>Draft genome sequence of the extremely acidophilic bacterium Acidithiobacillus caldus ATCC 51756 reveals metabolic versatility in the genus Acidithiobacillus.</title>
        <authorList>
            <person name="Valdes J."/>
            <person name="Quatrini R."/>
            <person name="Hallberg K."/>
            <person name="Dopson M."/>
            <person name="Valenzuela P.D."/>
            <person name="Holmes D.S."/>
        </authorList>
    </citation>
    <scope>NUCLEOTIDE SEQUENCE [LARGE SCALE GENOMIC DNA]</scope>
    <source>
        <strain evidence="11">ATCC 51756 / DSM 8584 / KU</strain>
    </source>
</reference>
<dbReference type="RefSeq" id="WP_004871075.1">
    <property type="nucleotide sequence ID" value="NZ_CP005986.1"/>
</dbReference>
<dbReference type="AlphaFoldDB" id="A0A059ZT99"/>
<accession>A0A059ZT99</accession>
<comment type="function">
    <text evidence="7 8">Plays a role in the regulation of phosphate uptake.</text>
</comment>
<dbReference type="FunFam" id="1.20.58.220:FF:000004">
    <property type="entry name" value="Phosphate-specific transport system accessory protein PhoU"/>
    <property type="match status" value="1"/>
</dbReference>
<sequence>MDKEPHISQRFDEELQGVHELVLTMAGVVEEQFANAMVALQHQDSELANEIISRDAVVNGYEVRIEEECIGILARRQPAAGDLRLVMTLIKTIADLERIGDKAAKIANMVLSMGHGSQAIHANFLRDVHAMGEYALRMLREAMDALARADADAAIRIARGDEELNQEYRGATRRLVTYMMEDPRTITAAIDALFIAKAVERVGDHARNVCEYVIYLAKGRNVRHIPLEQVAKDLQKGAS</sequence>
<dbReference type="Gene3D" id="1.20.58.220">
    <property type="entry name" value="Phosphate transport system protein phou homolog 2, domain 2"/>
    <property type="match status" value="2"/>
</dbReference>
<dbReference type="InterPro" id="IPR038078">
    <property type="entry name" value="PhoU-like_sf"/>
</dbReference>
<evidence type="ECO:0000256" key="4">
    <source>
        <dbReference type="ARBA" id="ARBA00022448"/>
    </source>
</evidence>
<evidence type="ECO:0000259" key="9">
    <source>
        <dbReference type="Pfam" id="PF01895"/>
    </source>
</evidence>
<gene>
    <name evidence="10" type="ORF">Acaty_c0821</name>
</gene>
<evidence type="ECO:0000256" key="3">
    <source>
        <dbReference type="ARBA" id="ARBA00011738"/>
    </source>
</evidence>
<evidence type="ECO:0000256" key="5">
    <source>
        <dbReference type="ARBA" id="ARBA00022490"/>
    </source>
</evidence>
<dbReference type="eggNOG" id="COG0704">
    <property type="taxonomic scope" value="Bacteria"/>
</dbReference>
<keyword evidence="5 8" id="KW-0963">Cytoplasm</keyword>
<dbReference type="InterPro" id="IPR028366">
    <property type="entry name" value="PhoU"/>
</dbReference>
<dbReference type="GO" id="GO:0045936">
    <property type="term" value="P:negative regulation of phosphate metabolic process"/>
    <property type="evidence" value="ECO:0007669"/>
    <property type="project" value="InterPro"/>
</dbReference>
<keyword evidence="6 8" id="KW-0592">Phosphate transport</keyword>
<feature type="domain" description="PhoU" evidence="9">
    <location>
        <begin position="130"/>
        <end position="213"/>
    </location>
</feature>
<comment type="subunit">
    <text evidence="3 8">Homodimer.</text>
</comment>
<dbReference type="GeneID" id="92930855"/>
<evidence type="ECO:0000313" key="10">
    <source>
        <dbReference type="EMBL" id="AIA54698.1"/>
    </source>
</evidence>
<name>A0A059ZT99_ACICK</name>
<comment type="subcellular location">
    <subcellularLocation>
        <location evidence="1 8">Cytoplasm</location>
    </subcellularLocation>
</comment>